<protein>
    <submittedName>
        <fullName evidence="4">CSON007640 protein</fullName>
    </submittedName>
</protein>
<feature type="transmembrane region" description="Helical" evidence="2">
    <location>
        <begin position="31"/>
        <end position="49"/>
    </location>
</feature>
<dbReference type="VEuPathDB" id="VectorBase:CSON007640"/>
<dbReference type="Gene3D" id="3.30.160.60">
    <property type="entry name" value="Classic Zinc Finger"/>
    <property type="match status" value="1"/>
</dbReference>
<reference evidence="4" key="1">
    <citation type="submission" date="2018-07" db="EMBL/GenBank/DDBJ databases">
        <authorList>
            <person name="Quirk P.G."/>
            <person name="Krulwich T.A."/>
        </authorList>
    </citation>
    <scope>NUCLEOTIDE SEQUENCE</scope>
</reference>
<evidence type="ECO:0000313" key="4">
    <source>
        <dbReference type="EMBL" id="SSX34232.1"/>
    </source>
</evidence>
<accession>A0A336MV16</accession>
<keyword evidence="1" id="KW-0862">Zinc</keyword>
<dbReference type="OMA" id="CLCAANE"/>
<evidence type="ECO:0000256" key="2">
    <source>
        <dbReference type="SAM" id="Phobius"/>
    </source>
</evidence>
<dbReference type="AlphaFoldDB" id="A0A336MV16"/>
<gene>
    <name evidence="4" type="primary">CSON007640</name>
</gene>
<organism evidence="4">
    <name type="scientific">Culicoides sonorensis</name>
    <name type="common">Biting midge</name>
    <dbReference type="NCBI Taxonomy" id="179676"/>
    <lineage>
        <taxon>Eukaryota</taxon>
        <taxon>Metazoa</taxon>
        <taxon>Ecdysozoa</taxon>
        <taxon>Arthropoda</taxon>
        <taxon>Hexapoda</taxon>
        <taxon>Insecta</taxon>
        <taxon>Pterygota</taxon>
        <taxon>Neoptera</taxon>
        <taxon>Endopterygota</taxon>
        <taxon>Diptera</taxon>
        <taxon>Nematocera</taxon>
        <taxon>Chironomoidea</taxon>
        <taxon>Ceratopogonidae</taxon>
        <taxon>Ceratopogoninae</taxon>
        <taxon>Culicoides</taxon>
        <taxon>Monoculicoides</taxon>
    </lineage>
</organism>
<dbReference type="GO" id="GO:0008270">
    <property type="term" value="F:zinc ion binding"/>
    <property type="evidence" value="ECO:0007669"/>
    <property type="project" value="UniProtKB-KW"/>
</dbReference>
<keyword evidence="2" id="KW-0472">Membrane</keyword>
<feature type="domain" description="C2H2-type" evidence="3">
    <location>
        <begin position="96"/>
        <end position="119"/>
    </location>
</feature>
<name>A0A336MV16_CULSO</name>
<keyword evidence="1" id="KW-0863">Zinc-finger</keyword>
<proteinExistence type="predicted"/>
<evidence type="ECO:0000256" key="1">
    <source>
        <dbReference type="PROSITE-ProRule" id="PRU00042"/>
    </source>
</evidence>
<keyword evidence="2" id="KW-0812">Transmembrane</keyword>
<dbReference type="EMBL" id="UFQT01002894">
    <property type="protein sequence ID" value="SSX34232.1"/>
    <property type="molecule type" value="Genomic_DNA"/>
</dbReference>
<dbReference type="PROSITE" id="PS00028">
    <property type="entry name" value="ZINC_FINGER_C2H2_1"/>
    <property type="match status" value="1"/>
</dbReference>
<keyword evidence="2" id="KW-1133">Transmembrane helix</keyword>
<sequence length="124" mass="14736">MCLCAANEKKYCVGMKMQASIYSNRVKSVRLLFLPLYYYAILFEIRYIYDAELKTWRIAQLFEKISPLDERRRCLLCGKIICNVRNHYYVHFPGKYSCNLCPAVYTRSDTLLMHSRSKHPEHVI</sequence>
<evidence type="ECO:0000259" key="3">
    <source>
        <dbReference type="PROSITE" id="PS50157"/>
    </source>
</evidence>
<dbReference type="InterPro" id="IPR013087">
    <property type="entry name" value="Znf_C2H2_type"/>
</dbReference>
<dbReference type="PROSITE" id="PS50157">
    <property type="entry name" value="ZINC_FINGER_C2H2_2"/>
    <property type="match status" value="1"/>
</dbReference>
<keyword evidence="1" id="KW-0479">Metal-binding</keyword>